<dbReference type="GO" id="GO:0046872">
    <property type="term" value="F:metal ion binding"/>
    <property type="evidence" value="ECO:0007669"/>
    <property type="project" value="UniProtKB-KW"/>
</dbReference>
<dbReference type="EMBL" id="JACRSR010000002">
    <property type="protein sequence ID" value="MBC8531560.1"/>
    <property type="molecule type" value="Genomic_DNA"/>
</dbReference>
<dbReference type="InterPro" id="IPR017896">
    <property type="entry name" value="4Fe4S_Fe-S-bd"/>
</dbReference>
<feature type="binding site" evidence="8">
    <location>
        <position position="420"/>
    </location>
    <ligand>
        <name>[4Fe-4S] cluster</name>
        <dbReference type="ChEBI" id="CHEBI:49883"/>
        <label>1</label>
    </ligand>
</feature>
<dbReference type="GO" id="GO:0009055">
    <property type="term" value="F:electron transfer activity"/>
    <property type="evidence" value="ECO:0007669"/>
    <property type="project" value="InterPro"/>
</dbReference>
<dbReference type="PANTHER" id="PTHR43034:SF2">
    <property type="entry name" value="ION-TRANSLOCATING OXIDOREDUCTASE COMPLEX SUBUNIT C"/>
    <property type="match status" value="1"/>
</dbReference>
<dbReference type="InterPro" id="IPR017900">
    <property type="entry name" value="4Fe4S_Fe_S_CS"/>
</dbReference>
<keyword evidence="5 8" id="KW-0249">Electron transport</keyword>
<dbReference type="SUPFAM" id="SSF46548">
    <property type="entry name" value="alpha-helical ferredoxin"/>
    <property type="match status" value="1"/>
</dbReference>
<keyword evidence="8" id="KW-1003">Cell membrane</keyword>
<dbReference type="Gene3D" id="3.10.20.600">
    <property type="match status" value="1"/>
</dbReference>
<keyword evidence="8" id="KW-0472">Membrane</keyword>
<keyword evidence="7 8" id="KW-0411">Iron-sulfur</keyword>
<dbReference type="InterPro" id="IPR019554">
    <property type="entry name" value="Soluble_ligand-bd"/>
</dbReference>
<evidence type="ECO:0000256" key="3">
    <source>
        <dbReference type="ARBA" id="ARBA00022723"/>
    </source>
</evidence>
<dbReference type="Gene3D" id="3.40.50.11540">
    <property type="entry name" value="NADH-ubiquinone oxidoreductase 51kDa subunit"/>
    <property type="match status" value="1"/>
</dbReference>
<dbReference type="HAMAP" id="MF_00461">
    <property type="entry name" value="RsxC_RnfC"/>
    <property type="match status" value="1"/>
</dbReference>
<dbReference type="Pfam" id="PF13375">
    <property type="entry name" value="RnfC_N"/>
    <property type="match status" value="1"/>
</dbReference>
<dbReference type="Proteomes" id="UP000623172">
    <property type="component" value="Unassembled WGS sequence"/>
</dbReference>
<keyword evidence="2 8" id="KW-0004">4Fe-4S</keyword>
<dbReference type="GO" id="GO:0051539">
    <property type="term" value="F:4 iron, 4 sulfur cluster binding"/>
    <property type="evidence" value="ECO:0007669"/>
    <property type="project" value="UniProtKB-KW"/>
</dbReference>
<protein>
    <recommendedName>
        <fullName evidence="8">Ion-translocating oxidoreductase complex subunit C</fullName>
        <ecNumber evidence="8">7.-.-.-</ecNumber>
    </recommendedName>
    <alternativeName>
        <fullName evidence="8">Rnf electron transport complex subunit C</fullName>
    </alternativeName>
</protein>
<feature type="binding site" evidence="8">
    <location>
        <position position="371"/>
    </location>
    <ligand>
        <name>[4Fe-4S] cluster</name>
        <dbReference type="ChEBI" id="CHEBI:49883"/>
        <label>1</label>
    </ligand>
</feature>
<evidence type="ECO:0000256" key="2">
    <source>
        <dbReference type="ARBA" id="ARBA00022485"/>
    </source>
</evidence>
<dbReference type="Pfam" id="PF10531">
    <property type="entry name" value="SLBB"/>
    <property type="match status" value="1"/>
</dbReference>
<dbReference type="Pfam" id="PF01512">
    <property type="entry name" value="Complex1_51K"/>
    <property type="match status" value="1"/>
</dbReference>
<reference evidence="10" key="1">
    <citation type="submission" date="2020-08" db="EMBL/GenBank/DDBJ databases">
        <title>Genome public.</title>
        <authorList>
            <person name="Liu C."/>
            <person name="Sun Q."/>
        </authorList>
    </citation>
    <scope>NUCLEOTIDE SEQUENCE</scope>
    <source>
        <strain evidence="10">NSJ-53</strain>
    </source>
</reference>
<evidence type="ECO:0000256" key="6">
    <source>
        <dbReference type="ARBA" id="ARBA00023004"/>
    </source>
</evidence>
<feature type="binding site" evidence="8">
    <location>
        <position position="374"/>
    </location>
    <ligand>
        <name>[4Fe-4S] cluster</name>
        <dbReference type="ChEBI" id="CHEBI:49883"/>
        <label>1</label>
    </ligand>
</feature>
<keyword evidence="4 8" id="KW-0677">Repeat</keyword>
<feature type="binding site" evidence="8">
    <location>
        <position position="381"/>
    </location>
    <ligand>
        <name>[4Fe-4S] cluster</name>
        <dbReference type="ChEBI" id="CHEBI:49883"/>
        <label>2</label>
    </ligand>
</feature>
<dbReference type="InterPro" id="IPR011538">
    <property type="entry name" value="Nuo51_FMN-bd"/>
</dbReference>
<dbReference type="InterPro" id="IPR026902">
    <property type="entry name" value="RnfC_N"/>
</dbReference>
<evidence type="ECO:0000256" key="7">
    <source>
        <dbReference type="ARBA" id="ARBA00023014"/>
    </source>
</evidence>
<keyword evidence="8" id="KW-1278">Translocase</keyword>
<feature type="binding site" evidence="8">
    <location>
        <position position="410"/>
    </location>
    <ligand>
        <name>[4Fe-4S] cluster</name>
        <dbReference type="ChEBI" id="CHEBI:49883"/>
        <label>2</label>
    </ligand>
</feature>
<dbReference type="PANTHER" id="PTHR43034">
    <property type="entry name" value="ION-TRANSLOCATING OXIDOREDUCTASE COMPLEX SUBUNIT C"/>
    <property type="match status" value="1"/>
</dbReference>
<comment type="similarity">
    <text evidence="8">Belongs to the 4Fe4S bacterial-type ferredoxin family. RnfC subfamily.</text>
</comment>
<proteinExistence type="inferred from homology"/>
<keyword evidence="1 8" id="KW-0813">Transport</keyword>
<dbReference type="Pfam" id="PF12838">
    <property type="entry name" value="Fer4_7"/>
    <property type="match status" value="1"/>
</dbReference>
<dbReference type="PROSITE" id="PS00198">
    <property type="entry name" value="4FE4S_FER_1"/>
    <property type="match status" value="2"/>
</dbReference>
<dbReference type="RefSeq" id="WP_249316183.1">
    <property type="nucleotide sequence ID" value="NZ_JACRSR010000002.1"/>
</dbReference>
<accession>A0A926HQA9</accession>
<dbReference type="NCBIfam" id="TIGR01945">
    <property type="entry name" value="rnfC"/>
    <property type="match status" value="1"/>
</dbReference>
<sequence>MLKPRSFKGGVFPLHHEKHGKYTAELPIETVKAPPVVYIPLVQHIGAPAKALVKAGDHVRVGEKIGEAQGFVSANVHSSVSGKVKSVMLWDHPSGHKAETVIIENDGLDEVFPSLTPHSDWESLSKEKLVEIVKEAGIVGMGGATFPTHVKLSPPPDKKVDVLLVNAAECEPYLTADDRAMIEYKDLIVEGVNITMKILGVDRAIVGIEDNKPEAIRIIDEAFSKIDGVEIAPLKVKYPQGGEKQLAYALTGRKVPAGGLPADVGIVVQNVSTMYAIAQAVVEGKPLTHRVLSVSGDAVKKPSNLWVPIGTPFQHLLDLCGGLSQELYKVISGGPMMGQAQSTLQTPVTKGCSGLLFFSESMRKLDERVTCIHCGRCVAVCPMGLMPLYIASHSDIQDYEKAWTYGAANCIECGCCAYACPAKLNLVQSVKMAKAALARERQKQKENGRKS</sequence>
<feature type="domain" description="4Fe-4S ferredoxin-type" evidence="9">
    <location>
        <begin position="361"/>
        <end position="391"/>
    </location>
</feature>
<feature type="binding site" evidence="8">
    <location>
        <position position="416"/>
    </location>
    <ligand>
        <name>[4Fe-4S] cluster</name>
        <dbReference type="ChEBI" id="CHEBI:49883"/>
        <label>2</label>
    </ligand>
</feature>
<evidence type="ECO:0000259" key="9">
    <source>
        <dbReference type="PROSITE" id="PS51379"/>
    </source>
</evidence>
<comment type="subcellular location">
    <subcellularLocation>
        <location evidence="8">Cell membrane</location>
        <topology evidence="8">Peripheral membrane protein</topology>
    </subcellularLocation>
</comment>
<evidence type="ECO:0000313" key="10">
    <source>
        <dbReference type="EMBL" id="MBC8531560.1"/>
    </source>
</evidence>
<dbReference type="InterPro" id="IPR010208">
    <property type="entry name" value="Ion_transpt_RnfC/RsxC"/>
</dbReference>
<keyword evidence="3 8" id="KW-0479">Metal-binding</keyword>
<gene>
    <name evidence="10" type="primary">rsxC</name>
    <name evidence="8" type="synonym">rnfC</name>
    <name evidence="10" type="ORF">H8696_06820</name>
</gene>
<comment type="function">
    <text evidence="8">Part of a membrane-bound complex that couples electron transfer with translocation of ions across the membrane.</text>
</comment>
<comment type="subunit">
    <text evidence="8">The complex is composed of six subunits: RnfA, RnfB, RnfC, RnfD, RnfE and RnfG.</text>
</comment>
<dbReference type="Gene3D" id="3.30.70.20">
    <property type="match status" value="1"/>
</dbReference>
<comment type="cofactor">
    <cofactor evidence="8">
        <name>[4Fe-4S] cluster</name>
        <dbReference type="ChEBI" id="CHEBI:49883"/>
    </cofactor>
    <text evidence="8">Binds 2 [4Fe-4S] clusters per subunit.</text>
</comment>
<keyword evidence="11" id="KW-1185">Reference proteome</keyword>
<name>A0A926HQA9_9FIRM</name>
<dbReference type="GO" id="GO:0022900">
    <property type="term" value="P:electron transport chain"/>
    <property type="evidence" value="ECO:0007669"/>
    <property type="project" value="UniProtKB-UniRule"/>
</dbReference>
<comment type="caution">
    <text evidence="10">The sequence shown here is derived from an EMBL/GenBank/DDBJ whole genome shotgun (WGS) entry which is preliminary data.</text>
</comment>
<dbReference type="GO" id="GO:0005886">
    <property type="term" value="C:plasma membrane"/>
    <property type="evidence" value="ECO:0007669"/>
    <property type="project" value="UniProtKB-SubCell"/>
</dbReference>
<dbReference type="NCBIfam" id="NF003454">
    <property type="entry name" value="PRK05035.1"/>
    <property type="match status" value="1"/>
</dbReference>
<evidence type="ECO:0000256" key="1">
    <source>
        <dbReference type="ARBA" id="ARBA00022448"/>
    </source>
</evidence>
<dbReference type="EC" id="7.-.-.-" evidence="8"/>
<evidence type="ECO:0000256" key="8">
    <source>
        <dbReference type="HAMAP-Rule" id="MF_00461"/>
    </source>
</evidence>
<dbReference type="PROSITE" id="PS51379">
    <property type="entry name" value="4FE4S_FER_2"/>
    <property type="match status" value="2"/>
</dbReference>
<feature type="binding site" evidence="8">
    <location>
        <position position="377"/>
    </location>
    <ligand>
        <name>[4Fe-4S] cluster</name>
        <dbReference type="ChEBI" id="CHEBI:49883"/>
        <label>1</label>
    </ligand>
</feature>
<dbReference type="SUPFAM" id="SSF142019">
    <property type="entry name" value="Nqo1 FMN-binding domain-like"/>
    <property type="match status" value="1"/>
</dbReference>
<evidence type="ECO:0000256" key="5">
    <source>
        <dbReference type="ARBA" id="ARBA00022982"/>
    </source>
</evidence>
<feature type="binding site" evidence="8">
    <location>
        <position position="413"/>
    </location>
    <ligand>
        <name>[4Fe-4S] cluster</name>
        <dbReference type="ChEBI" id="CHEBI:49883"/>
        <label>2</label>
    </ligand>
</feature>
<feature type="domain" description="4Fe-4S ferredoxin-type" evidence="9">
    <location>
        <begin position="401"/>
        <end position="429"/>
    </location>
</feature>
<evidence type="ECO:0000313" key="11">
    <source>
        <dbReference type="Proteomes" id="UP000623172"/>
    </source>
</evidence>
<dbReference type="AlphaFoldDB" id="A0A926HQA9"/>
<evidence type="ECO:0000256" key="4">
    <source>
        <dbReference type="ARBA" id="ARBA00022737"/>
    </source>
</evidence>
<keyword evidence="6 8" id="KW-0408">Iron</keyword>
<organism evidence="10 11">
    <name type="scientific">Gehongia tenuis</name>
    <dbReference type="NCBI Taxonomy" id="2763655"/>
    <lineage>
        <taxon>Bacteria</taxon>
        <taxon>Bacillati</taxon>
        <taxon>Bacillota</taxon>
        <taxon>Clostridia</taxon>
        <taxon>Christensenellales</taxon>
        <taxon>Christensenellaceae</taxon>
        <taxon>Gehongia</taxon>
    </lineage>
</organism>
<dbReference type="InterPro" id="IPR037225">
    <property type="entry name" value="Nuo51_FMN-bd_sf"/>
</dbReference>